<dbReference type="Gene3D" id="3.40.50.620">
    <property type="entry name" value="HUPs"/>
    <property type="match status" value="2"/>
</dbReference>
<name>A0A482TRZ2_HALHI</name>
<reference evidence="3 4" key="1">
    <citation type="submission" date="2018-12" db="EMBL/GenBank/DDBJ databases">
        <title>Draft genome sequence of Haloarcula hispinica strain 18.1, an halophilic archaeon isolated from Chott El Jerid of Southern Tunisia.</title>
        <authorList>
            <person name="Najjari A."/>
            <person name="Ben Dhia O."/>
            <person name="Ferjani R."/>
            <person name="Mahjoubi M."/>
            <person name="Sghaier H."/>
            <person name="Elshahed M."/>
            <person name="Ouzari H.I."/>
            <person name="Cherid A."/>
            <person name="Youssef N."/>
        </authorList>
    </citation>
    <scope>NUCLEOTIDE SEQUENCE [LARGE SCALE GENOMIC DNA]</scope>
    <source>
        <strain evidence="3 4">18.1</strain>
    </source>
</reference>
<dbReference type="OMA" id="LPAHAKC"/>
<accession>A0A482TRZ2</accession>
<evidence type="ECO:0000313" key="4">
    <source>
        <dbReference type="Proteomes" id="UP000293535"/>
    </source>
</evidence>
<dbReference type="Pfam" id="PF00582">
    <property type="entry name" value="Usp"/>
    <property type="match status" value="2"/>
</dbReference>
<dbReference type="AlphaFoldDB" id="A0A482TRZ2"/>
<dbReference type="CDD" id="cd00293">
    <property type="entry name" value="USP-like"/>
    <property type="match status" value="2"/>
</dbReference>
<dbReference type="RefSeq" id="WP_014030846.1">
    <property type="nucleotide sequence ID" value="NZ_BAABRG010000005.1"/>
</dbReference>
<dbReference type="PRINTS" id="PR01438">
    <property type="entry name" value="UNVRSLSTRESS"/>
</dbReference>
<comment type="similarity">
    <text evidence="1">Belongs to the universal stress protein A family.</text>
</comment>
<dbReference type="InterPro" id="IPR006015">
    <property type="entry name" value="Universal_stress_UspA"/>
</dbReference>
<evidence type="ECO:0000313" key="3">
    <source>
        <dbReference type="EMBL" id="RYJ15615.1"/>
    </source>
</evidence>
<feature type="domain" description="UspA" evidence="2">
    <location>
        <begin position="1"/>
        <end position="137"/>
    </location>
</feature>
<proteinExistence type="inferred from homology"/>
<comment type="caution">
    <text evidence="3">The sequence shown here is derived from an EMBL/GenBank/DDBJ whole genome shotgun (WGS) entry which is preliminary data.</text>
</comment>
<dbReference type="EMBL" id="RZIG01000001">
    <property type="protein sequence ID" value="RYJ15615.1"/>
    <property type="molecule type" value="Genomic_DNA"/>
</dbReference>
<gene>
    <name evidence="3" type="ORF">ELS20_00700</name>
</gene>
<dbReference type="PANTHER" id="PTHR46268">
    <property type="entry name" value="STRESS RESPONSE PROTEIN NHAX"/>
    <property type="match status" value="1"/>
</dbReference>
<dbReference type="InterPro" id="IPR006016">
    <property type="entry name" value="UspA"/>
</dbReference>
<dbReference type="Proteomes" id="UP000293535">
    <property type="component" value="Unassembled WGS sequence"/>
</dbReference>
<dbReference type="PANTHER" id="PTHR46268:SF6">
    <property type="entry name" value="UNIVERSAL STRESS PROTEIN UP12"/>
    <property type="match status" value="1"/>
</dbReference>
<sequence>MYDTILFPTDGSDAAESVREYAIQIAVEHEATIHVINVADTGRDSVTTIRGEVIDVLETEGERIVAEATQDAKDEGVPVVSAVLQGDPHKTIVDYSKQSDIDCIVMPTHGRRGLKRILLGSVTERVINTAAVPVVAVNPAEGRPLVYPPKHVLVPTDGSRGAALAVAEGIDVAKATGATLHLLHVVETGGLGPDARSVLKEGELTERANEILAEATEKVEETSLNSVTSVIEHGTPSKVICDYIDENEVDLAIMGTHGQTDFSRYVMGGVSAKIVRQSPVPVAWVREPESESNE</sequence>
<dbReference type="InterPro" id="IPR014729">
    <property type="entry name" value="Rossmann-like_a/b/a_fold"/>
</dbReference>
<dbReference type="SUPFAM" id="SSF52402">
    <property type="entry name" value="Adenine nucleotide alpha hydrolases-like"/>
    <property type="match status" value="2"/>
</dbReference>
<dbReference type="GeneID" id="23802757"/>
<evidence type="ECO:0000259" key="2">
    <source>
        <dbReference type="Pfam" id="PF00582"/>
    </source>
</evidence>
<organism evidence="3 4">
    <name type="scientific">Haloarcula hispanica</name>
    <dbReference type="NCBI Taxonomy" id="51589"/>
    <lineage>
        <taxon>Archaea</taxon>
        <taxon>Methanobacteriati</taxon>
        <taxon>Methanobacteriota</taxon>
        <taxon>Stenosarchaea group</taxon>
        <taxon>Halobacteria</taxon>
        <taxon>Halobacteriales</taxon>
        <taxon>Haloarculaceae</taxon>
        <taxon>Haloarcula</taxon>
    </lineage>
</organism>
<feature type="domain" description="UspA" evidence="2">
    <location>
        <begin position="150"/>
        <end position="286"/>
    </location>
</feature>
<evidence type="ECO:0000256" key="1">
    <source>
        <dbReference type="ARBA" id="ARBA00008791"/>
    </source>
</evidence>
<protein>
    <submittedName>
        <fullName evidence="3">Universal stress protein</fullName>
    </submittedName>
</protein>